<accession>A0A9P8PNJ1</accession>
<evidence type="ECO:0000313" key="1">
    <source>
        <dbReference type="EMBL" id="KAH3675392.1"/>
    </source>
</evidence>
<keyword evidence="2" id="KW-1185">Reference proteome</keyword>
<dbReference type="AlphaFoldDB" id="A0A9P8PNJ1"/>
<name>A0A9P8PNJ1_9ASCO</name>
<protein>
    <submittedName>
        <fullName evidence="1">Uncharacterized protein</fullName>
    </submittedName>
</protein>
<comment type="caution">
    <text evidence="1">The sequence shown here is derived from an EMBL/GenBank/DDBJ whole genome shotgun (WGS) entry which is preliminary data.</text>
</comment>
<dbReference type="EMBL" id="JAEUBD010000382">
    <property type="protein sequence ID" value="KAH3675392.1"/>
    <property type="molecule type" value="Genomic_DNA"/>
</dbReference>
<evidence type="ECO:0000313" key="2">
    <source>
        <dbReference type="Proteomes" id="UP000788993"/>
    </source>
</evidence>
<sequence>MLRDKPISSACSLTYLKLALEVIRSWPAISAIIRVKEPPPLDYLDDISHPVVEEKQVPLRSTDRTLLESFLFNYSIILVLCQKEWLLELGSPFDIFNEFRPFLKTPLYQCPVPWMNNPMVGVALCAIELVAKASWLWHYYLFNPQHEALAVQVHSAAKYFIVSLLPPDVKFVQPKHVRRKLEDSCCTARIMAKAVYCLLTKLLYPRMDASKRPGKVGVPFPNLFDMHMVVCGHRYVNDSSKRSKLSHVENREFCFCPTNLLLLAVERYMGN</sequence>
<gene>
    <name evidence="1" type="ORF">OGATHE_001732</name>
</gene>
<organism evidence="1 2">
    <name type="scientific">Ogataea polymorpha</name>
    <dbReference type="NCBI Taxonomy" id="460523"/>
    <lineage>
        <taxon>Eukaryota</taxon>
        <taxon>Fungi</taxon>
        <taxon>Dikarya</taxon>
        <taxon>Ascomycota</taxon>
        <taxon>Saccharomycotina</taxon>
        <taxon>Pichiomycetes</taxon>
        <taxon>Pichiales</taxon>
        <taxon>Pichiaceae</taxon>
        <taxon>Ogataea</taxon>
    </lineage>
</organism>
<reference evidence="1" key="1">
    <citation type="journal article" date="2021" name="Open Biol.">
        <title>Shared evolutionary footprints suggest mitochondrial oxidative damage underlies multiple complex I losses in fungi.</title>
        <authorList>
            <person name="Schikora-Tamarit M.A."/>
            <person name="Marcet-Houben M."/>
            <person name="Nosek J."/>
            <person name="Gabaldon T."/>
        </authorList>
    </citation>
    <scope>NUCLEOTIDE SEQUENCE</scope>
    <source>
        <strain evidence="1">NCAIM Y.01608</strain>
    </source>
</reference>
<proteinExistence type="predicted"/>
<dbReference type="Proteomes" id="UP000788993">
    <property type="component" value="Unassembled WGS sequence"/>
</dbReference>
<reference evidence="1" key="2">
    <citation type="submission" date="2021-01" db="EMBL/GenBank/DDBJ databases">
        <authorList>
            <person name="Schikora-Tamarit M.A."/>
        </authorList>
    </citation>
    <scope>NUCLEOTIDE SEQUENCE</scope>
    <source>
        <strain evidence="1">NCAIM Y.01608</strain>
    </source>
</reference>